<dbReference type="PROSITE" id="PS00154">
    <property type="entry name" value="ATPASE_E1_E2"/>
    <property type="match status" value="1"/>
</dbReference>
<keyword evidence="13" id="KW-1185">Reference proteome</keyword>
<dbReference type="Gene3D" id="3.40.1110.10">
    <property type="entry name" value="Calcium-transporting ATPase, cytoplasmic domain N"/>
    <property type="match status" value="1"/>
</dbReference>
<dbReference type="PRINTS" id="PR00119">
    <property type="entry name" value="CATATPASE"/>
</dbReference>
<evidence type="ECO:0000256" key="9">
    <source>
        <dbReference type="ARBA" id="ARBA00047308"/>
    </source>
</evidence>
<evidence type="ECO:0000256" key="4">
    <source>
        <dbReference type="ARBA" id="ARBA00022723"/>
    </source>
</evidence>
<evidence type="ECO:0000313" key="12">
    <source>
        <dbReference type="EMBL" id="ERL50002.1"/>
    </source>
</evidence>
<name>W1N359_9GAMM</name>
<dbReference type="InterPro" id="IPR036412">
    <property type="entry name" value="HAD-like_sf"/>
</dbReference>
<keyword evidence="5" id="KW-1278">Translocase</keyword>
<reference evidence="12 13" key="1">
    <citation type="submission" date="2013-08" db="EMBL/GenBank/DDBJ databases">
        <title>draft genome of Halomonas huanghegensis, strain BJGMM-B45T.</title>
        <authorList>
            <person name="Miao C."/>
            <person name="Wan Y."/>
            <person name="Jin W."/>
        </authorList>
    </citation>
    <scope>NUCLEOTIDE SEQUENCE [LARGE SCALE GENOMIC DNA]</scope>
    <source>
        <strain evidence="12 13">BJGMM-B45</strain>
    </source>
</reference>
<dbReference type="AlphaFoldDB" id="W1N359"/>
<dbReference type="InterPro" id="IPR059000">
    <property type="entry name" value="ATPase_P-type_domA"/>
</dbReference>
<keyword evidence="3 10" id="KW-0812">Transmembrane</keyword>
<dbReference type="InterPro" id="IPR023298">
    <property type="entry name" value="ATPase_P-typ_TM_dom_sf"/>
</dbReference>
<feature type="transmembrane region" description="Helical" evidence="10">
    <location>
        <begin position="147"/>
        <end position="165"/>
    </location>
</feature>
<dbReference type="Pfam" id="PF00122">
    <property type="entry name" value="E1-E2_ATPase"/>
    <property type="match status" value="1"/>
</dbReference>
<organism evidence="12 13">
    <name type="scientific">Halomonas huangheensis</name>
    <dbReference type="NCBI Taxonomy" id="1178482"/>
    <lineage>
        <taxon>Bacteria</taxon>
        <taxon>Pseudomonadati</taxon>
        <taxon>Pseudomonadota</taxon>
        <taxon>Gammaproteobacteria</taxon>
        <taxon>Oceanospirillales</taxon>
        <taxon>Halomonadaceae</taxon>
        <taxon>Halomonas</taxon>
    </lineage>
</organism>
<evidence type="ECO:0000259" key="11">
    <source>
        <dbReference type="Pfam" id="PF00122"/>
    </source>
</evidence>
<comment type="similarity">
    <text evidence="2 10">Belongs to the cation transport ATPase (P-type) (TC 3.A.3) family. Type IB subfamily.</text>
</comment>
<dbReference type="InterPro" id="IPR008250">
    <property type="entry name" value="ATPase_P-typ_transduc_dom_A_sf"/>
</dbReference>
<feature type="transmembrane region" description="Helical" evidence="10">
    <location>
        <begin position="679"/>
        <end position="699"/>
    </location>
</feature>
<dbReference type="RefSeq" id="WP_021820050.1">
    <property type="nucleotide sequence ID" value="NZ_AVBC01000039.1"/>
</dbReference>
<feature type="transmembrane region" description="Helical" evidence="10">
    <location>
        <begin position="705"/>
        <end position="727"/>
    </location>
</feature>
<dbReference type="FunFam" id="2.70.150.10:FF:000002">
    <property type="entry name" value="Copper-transporting ATPase 1, putative"/>
    <property type="match status" value="1"/>
</dbReference>
<dbReference type="Proteomes" id="UP000019113">
    <property type="component" value="Unassembled WGS sequence"/>
</dbReference>
<dbReference type="GO" id="GO:0005886">
    <property type="term" value="C:plasma membrane"/>
    <property type="evidence" value="ECO:0007669"/>
    <property type="project" value="UniProtKB-SubCell"/>
</dbReference>
<dbReference type="NCBIfam" id="TIGR01512">
    <property type="entry name" value="ATPase-IB2_Cd"/>
    <property type="match status" value="1"/>
</dbReference>
<feature type="transmembrane region" description="Helical" evidence="10">
    <location>
        <begin position="122"/>
        <end position="141"/>
    </location>
</feature>
<dbReference type="STRING" id="1178482.AR456_03920"/>
<dbReference type="NCBIfam" id="TIGR01525">
    <property type="entry name" value="ATPase-IB_hvy"/>
    <property type="match status" value="1"/>
</dbReference>
<evidence type="ECO:0000313" key="13">
    <source>
        <dbReference type="Proteomes" id="UP000019113"/>
    </source>
</evidence>
<comment type="subcellular location">
    <subcellularLocation>
        <location evidence="10">Cell membrane</location>
    </subcellularLocation>
    <subcellularLocation>
        <location evidence="1">Membrane</location>
    </subcellularLocation>
</comment>
<dbReference type="OrthoDB" id="9814270at2"/>
<dbReference type="SFLD" id="SFLDS00003">
    <property type="entry name" value="Haloacid_Dehalogenase"/>
    <property type="match status" value="1"/>
</dbReference>
<dbReference type="SUPFAM" id="SSF81653">
    <property type="entry name" value="Calcium ATPase, transduction domain A"/>
    <property type="match status" value="1"/>
</dbReference>
<dbReference type="Gene3D" id="2.70.150.10">
    <property type="entry name" value="Calcium-transporting ATPase, cytoplasmic transduction domain A"/>
    <property type="match status" value="1"/>
</dbReference>
<dbReference type="EMBL" id="AVBC01000039">
    <property type="protein sequence ID" value="ERL50002.1"/>
    <property type="molecule type" value="Genomic_DNA"/>
</dbReference>
<dbReference type="GO" id="GO:0046872">
    <property type="term" value="F:metal ion binding"/>
    <property type="evidence" value="ECO:0007669"/>
    <property type="project" value="UniProtKB-KW"/>
</dbReference>
<dbReference type="SUPFAM" id="SSF56784">
    <property type="entry name" value="HAD-like"/>
    <property type="match status" value="1"/>
</dbReference>
<dbReference type="EC" id="7.2.2.12" evidence="8"/>
<dbReference type="InterPro" id="IPR044492">
    <property type="entry name" value="P_typ_ATPase_HD_dom"/>
</dbReference>
<dbReference type="GO" id="GO:0016887">
    <property type="term" value="F:ATP hydrolysis activity"/>
    <property type="evidence" value="ECO:0007669"/>
    <property type="project" value="InterPro"/>
</dbReference>
<sequence length="731" mass="78429">MPSHTSSSEELTNTARNSCGSCCASQSSSSAENTSTGESNVQRLALIIDELCCPSEERQLRKALDDLPGIVEMHFQFIDRRLEILHNGIDTTAVFTRIRQAGMSPRAERDVKEAPEQPAFPWLKLIIAGGMALAAELLGWTGQVPEWGLAILALAAIALVGLDTWRKGFIAIRQGNLNINALMSVAVTGALLIGHWAEAAMVLVLFTVSEHIEARSLSRARQAIRGLLDLAPPRARVQQPDGEWREIDAELVQPGDLLRTRAGERLALDGEITRGYPSLDESAITGESLPRDKQPGDQVHAGSINLTGELEYRTTRIASDTTLARIIHAVEQAQARRAPTQQLIDRFAAIYTPAVFVLALLTAVGWPLLGLGPWLDGVYRALVLLVIACPCALVISTPVTIVSGLAAAARQGILIKGGAFLEQAQRLTHVVLDKTGTLTAGRPEVGDWQTLGNVSREQCASLALSLASSSNHPMSMAVAAHLEGSPLSELEQVEERSGRGMVGLYQQQTLWLGNARLAREHGIALEKAALDSSENQSNLWLGRGDELLAAFRITDALRATSQQAIDRLHALGLKISILSGDTAPRVEAIAAELGIDEARAELLPEDKLDYLDRQSRHMTTAMVGDGINDAPALARADLGIAMGVAGSDVAIETADIALMDDDLGKLAQLVELSRATRRLLLQNIGLAIGIKVVFLALALTGHATLWMAVFADMGASLLVVGNGLRILRHAR</sequence>
<evidence type="ECO:0000256" key="2">
    <source>
        <dbReference type="ARBA" id="ARBA00006024"/>
    </source>
</evidence>
<evidence type="ECO:0000256" key="10">
    <source>
        <dbReference type="RuleBase" id="RU362081"/>
    </source>
</evidence>
<evidence type="ECO:0000256" key="6">
    <source>
        <dbReference type="ARBA" id="ARBA00022989"/>
    </source>
</evidence>
<dbReference type="SFLD" id="SFLDF00027">
    <property type="entry name" value="p-type_atpase"/>
    <property type="match status" value="1"/>
</dbReference>
<gene>
    <name evidence="12" type="ORF">BJB45_02425</name>
</gene>
<dbReference type="NCBIfam" id="TIGR01511">
    <property type="entry name" value="ATPase-IB1_Cu"/>
    <property type="match status" value="1"/>
</dbReference>
<dbReference type="InterPro" id="IPR001757">
    <property type="entry name" value="P_typ_ATPase"/>
</dbReference>
<comment type="catalytic activity">
    <reaction evidence="9">
        <text>Zn(2+)(in) + ATP + H2O = Zn(2+)(out) + ADP + phosphate + H(+)</text>
        <dbReference type="Rhea" id="RHEA:20621"/>
        <dbReference type="ChEBI" id="CHEBI:15377"/>
        <dbReference type="ChEBI" id="CHEBI:15378"/>
        <dbReference type="ChEBI" id="CHEBI:29105"/>
        <dbReference type="ChEBI" id="CHEBI:30616"/>
        <dbReference type="ChEBI" id="CHEBI:43474"/>
        <dbReference type="ChEBI" id="CHEBI:456216"/>
        <dbReference type="EC" id="7.2.2.12"/>
    </reaction>
</comment>
<dbReference type="PATRIC" id="fig|1178482.3.peg.3093"/>
<keyword evidence="10" id="KW-0547">Nucleotide-binding</keyword>
<keyword evidence="4 10" id="KW-0479">Metal-binding</keyword>
<dbReference type="GO" id="GO:0005524">
    <property type="term" value="F:ATP binding"/>
    <property type="evidence" value="ECO:0007669"/>
    <property type="project" value="UniProtKB-UniRule"/>
</dbReference>
<keyword evidence="6 10" id="KW-1133">Transmembrane helix</keyword>
<dbReference type="InterPro" id="IPR027256">
    <property type="entry name" value="P-typ_ATPase_IB"/>
</dbReference>
<dbReference type="InterPro" id="IPR023299">
    <property type="entry name" value="ATPase_P-typ_cyto_dom_N"/>
</dbReference>
<comment type="caution">
    <text evidence="12">The sequence shown here is derived from an EMBL/GenBank/DDBJ whole genome shotgun (WGS) entry which is preliminary data.</text>
</comment>
<dbReference type="SFLD" id="SFLDG00002">
    <property type="entry name" value="C1.7:_P-type_atpase_like"/>
    <property type="match status" value="1"/>
</dbReference>
<accession>W1N359</accession>
<feature type="transmembrane region" description="Helical" evidence="10">
    <location>
        <begin position="347"/>
        <end position="369"/>
    </location>
</feature>
<evidence type="ECO:0000256" key="1">
    <source>
        <dbReference type="ARBA" id="ARBA00004370"/>
    </source>
</evidence>
<dbReference type="PRINTS" id="PR00941">
    <property type="entry name" value="CDATPASE"/>
</dbReference>
<keyword evidence="10" id="KW-0067">ATP-binding</keyword>
<dbReference type="InterPro" id="IPR023214">
    <property type="entry name" value="HAD_sf"/>
</dbReference>
<dbReference type="InterPro" id="IPR018303">
    <property type="entry name" value="ATPase_P-typ_P_site"/>
</dbReference>
<keyword evidence="7 10" id="KW-0472">Membrane</keyword>
<dbReference type="Gene3D" id="3.40.50.1000">
    <property type="entry name" value="HAD superfamily/HAD-like"/>
    <property type="match status" value="1"/>
</dbReference>
<dbReference type="GO" id="GO:0016463">
    <property type="term" value="F:P-type zinc transporter activity"/>
    <property type="evidence" value="ECO:0007669"/>
    <property type="project" value="UniProtKB-EC"/>
</dbReference>
<evidence type="ECO:0000256" key="8">
    <source>
        <dbReference type="ARBA" id="ARBA00039097"/>
    </source>
</evidence>
<evidence type="ECO:0000256" key="7">
    <source>
        <dbReference type="ARBA" id="ARBA00023136"/>
    </source>
</evidence>
<protein>
    <recommendedName>
        <fullName evidence="8">P-type Zn(2+) transporter</fullName>
        <ecNumber evidence="8">7.2.2.12</ecNumber>
    </recommendedName>
</protein>
<dbReference type="InterPro" id="IPR051014">
    <property type="entry name" value="Cation_Transport_ATPase_IB"/>
</dbReference>
<dbReference type="Pfam" id="PF00702">
    <property type="entry name" value="Hydrolase"/>
    <property type="match status" value="1"/>
</dbReference>
<dbReference type="PANTHER" id="PTHR48085:SF5">
    <property type="entry name" value="CADMIUM_ZINC-TRANSPORTING ATPASE HMA4-RELATED"/>
    <property type="match status" value="1"/>
</dbReference>
<dbReference type="PANTHER" id="PTHR48085">
    <property type="entry name" value="CADMIUM/ZINC-TRANSPORTING ATPASE HMA2-RELATED"/>
    <property type="match status" value="1"/>
</dbReference>
<evidence type="ECO:0000256" key="3">
    <source>
        <dbReference type="ARBA" id="ARBA00022692"/>
    </source>
</evidence>
<dbReference type="SUPFAM" id="SSF81665">
    <property type="entry name" value="Calcium ATPase, transmembrane domain M"/>
    <property type="match status" value="1"/>
</dbReference>
<keyword evidence="10" id="KW-1003">Cell membrane</keyword>
<feature type="transmembrane region" description="Helical" evidence="10">
    <location>
        <begin position="381"/>
        <end position="408"/>
    </location>
</feature>
<evidence type="ECO:0000256" key="5">
    <source>
        <dbReference type="ARBA" id="ARBA00022967"/>
    </source>
</evidence>
<feature type="domain" description="P-type ATPase A" evidence="11">
    <location>
        <begin position="230"/>
        <end position="331"/>
    </location>
</feature>
<dbReference type="eggNOG" id="COG2217">
    <property type="taxonomic scope" value="Bacteria"/>
</dbReference>
<dbReference type="SUPFAM" id="SSF55008">
    <property type="entry name" value="HMA, heavy metal-associated domain"/>
    <property type="match status" value="1"/>
</dbReference>
<dbReference type="InterPro" id="IPR036163">
    <property type="entry name" value="HMA_dom_sf"/>
</dbReference>
<dbReference type="GO" id="GO:0015086">
    <property type="term" value="F:cadmium ion transmembrane transporter activity"/>
    <property type="evidence" value="ECO:0007669"/>
    <property type="project" value="TreeGrafter"/>
</dbReference>
<proteinExistence type="inferred from homology"/>
<dbReference type="NCBIfam" id="TIGR01494">
    <property type="entry name" value="ATPase_P-type"/>
    <property type="match status" value="1"/>
</dbReference>